<dbReference type="Gene3D" id="3.30.2000.30">
    <property type="match status" value="1"/>
</dbReference>
<protein>
    <recommendedName>
        <fullName evidence="3">DUF3168 domain-containing protein</fullName>
    </recommendedName>
</protein>
<reference evidence="1 2" key="1">
    <citation type="submission" date="2016-10" db="EMBL/GenBank/DDBJ databases">
        <authorList>
            <person name="de Groot N.N."/>
        </authorList>
    </citation>
    <scope>NUCLEOTIDE SEQUENCE [LARGE SCALE GENOMIC DNA]</scope>
    <source>
        <strain evidence="1 2">DSM 29433</strain>
    </source>
</reference>
<proteinExistence type="predicted"/>
<gene>
    <name evidence="1" type="ORF">SAMN05444714_0984</name>
</gene>
<keyword evidence="2" id="KW-1185">Reference proteome</keyword>
<evidence type="ECO:0008006" key="3">
    <source>
        <dbReference type="Google" id="ProtNLM"/>
    </source>
</evidence>
<dbReference type="EMBL" id="FOZM01000001">
    <property type="protein sequence ID" value="SFS08036.1"/>
    <property type="molecule type" value="Genomic_DNA"/>
</dbReference>
<dbReference type="InterPro" id="IPR053745">
    <property type="entry name" value="Viral_Tail_Comp_sf"/>
</dbReference>
<dbReference type="RefSeq" id="WP_090204651.1">
    <property type="nucleotide sequence ID" value="NZ_FOZM01000001.1"/>
</dbReference>
<dbReference type="Proteomes" id="UP000198926">
    <property type="component" value="Unassembled WGS sequence"/>
</dbReference>
<dbReference type="Pfam" id="PF11367">
    <property type="entry name" value="Tail_completion_gp17"/>
    <property type="match status" value="1"/>
</dbReference>
<evidence type="ECO:0000313" key="2">
    <source>
        <dbReference type="Proteomes" id="UP000198926"/>
    </source>
</evidence>
<dbReference type="STRING" id="1123755.SAMN05444714_0984"/>
<accession>A0A1I6LX54</accession>
<evidence type="ECO:0000313" key="1">
    <source>
        <dbReference type="EMBL" id="SFS08036.1"/>
    </source>
</evidence>
<dbReference type="OrthoDB" id="7644395at2"/>
<dbReference type="InterPro" id="IPR021508">
    <property type="entry name" value="Gp17-like"/>
</dbReference>
<sequence length="137" mass="14065">MSYGMAAALQSAVYARLGADPSLAAVVGEAIYDALPEGALPALYVVLGAEEVRDASDQTGQGAEHRFVISVVSDHAGFAAAKAAAAAISDALVDASLPLDRGRLVALNFAKARALRVGTGAQRQINLTFHARVSDDT</sequence>
<name>A0A1I6LX54_9RHOB</name>
<organism evidence="1 2">
    <name type="scientific">Yoonia litorea</name>
    <dbReference type="NCBI Taxonomy" id="1123755"/>
    <lineage>
        <taxon>Bacteria</taxon>
        <taxon>Pseudomonadati</taxon>
        <taxon>Pseudomonadota</taxon>
        <taxon>Alphaproteobacteria</taxon>
        <taxon>Rhodobacterales</taxon>
        <taxon>Paracoccaceae</taxon>
        <taxon>Yoonia</taxon>
    </lineage>
</organism>
<dbReference type="AlphaFoldDB" id="A0A1I6LX54"/>